<feature type="compositionally biased region" description="Acidic residues" evidence="1">
    <location>
        <begin position="213"/>
        <end position="229"/>
    </location>
</feature>
<evidence type="ECO:0000313" key="3">
    <source>
        <dbReference type="Proteomes" id="UP000504611"/>
    </source>
</evidence>
<dbReference type="PANTHER" id="PTHR46063:SF1">
    <property type="entry name" value="KELCH DOMAIN-CONTAINING PROTEIN 4"/>
    <property type="match status" value="1"/>
</dbReference>
<name>A0A6I9NWX7_9TELE</name>
<evidence type="ECO:0000256" key="2">
    <source>
        <dbReference type="SAM" id="Phobius"/>
    </source>
</evidence>
<keyword evidence="2" id="KW-0472">Membrane</keyword>
<keyword evidence="2" id="KW-1133">Transmembrane helix</keyword>
<feature type="compositionally biased region" description="Basic and acidic residues" evidence="1">
    <location>
        <begin position="163"/>
        <end position="175"/>
    </location>
</feature>
<dbReference type="SUPFAM" id="SSF117281">
    <property type="entry name" value="Kelch motif"/>
    <property type="match status" value="1"/>
</dbReference>
<feature type="region of interest" description="Disordered" evidence="1">
    <location>
        <begin position="153"/>
        <end position="187"/>
    </location>
</feature>
<feature type="compositionally biased region" description="Basic residues" evidence="1">
    <location>
        <begin position="153"/>
        <end position="162"/>
    </location>
</feature>
<dbReference type="OrthoDB" id="4447at2759"/>
<sequence>MNINEYHQKCTKTHYHPEELASLKKNLAHPIFYRPTLKYISAYATRTNKVKSEFPLERYIKYVFFCFFFFLFLFLCLPEKWLWSRLSPSGSKPPPRSGFSSAMGPAGRALLFGGVCDEEEEETLEGDFYNDLYLYDTVKNRWFPGVLRGNKSEKKKRRRGKKGGAEGEGAEKKGEEEEEGASQGPTEVIKEIIAEDGTVMTIKELIPGAQQKEEEEEEEEEGEEDDEDAWAPLVEPCARSSSMATVRQGKMFLFGGMFEVGDRQFTLNDFYSLDLNKMDQWEVLVEMDPKTQEWLDESESEEDEEEEEEEEEGAAAAVKGAEGEEESEEESEDEESEDEEGK</sequence>
<organism evidence="3 4">
    <name type="scientific">Notothenia coriiceps</name>
    <name type="common">black rockcod</name>
    <dbReference type="NCBI Taxonomy" id="8208"/>
    <lineage>
        <taxon>Eukaryota</taxon>
        <taxon>Metazoa</taxon>
        <taxon>Chordata</taxon>
        <taxon>Craniata</taxon>
        <taxon>Vertebrata</taxon>
        <taxon>Euteleostomi</taxon>
        <taxon>Actinopterygii</taxon>
        <taxon>Neopterygii</taxon>
        <taxon>Teleostei</taxon>
        <taxon>Neoteleostei</taxon>
        <taxon>Acanthomorphata</taxon>
        <taxon>Eupercaria</taxon>
        <taxon>Perciformes</taxon>
        <taxon>Notothenioidei</taxon>
        <taxon>Nototheniidae</taxon>
        <taxon>Notothenia</taxon>
    </lineage>
</organism>
<keyword evidence="2" id="KW-0812">Transmembrane</keyword>
<keyword evidence="3" id="KW-1185">Reference proteome</keyword>
<dbReference type="RefSeq" id="XP_010779021.1">
    <property type="nucleotide sequence ID" value="XM_010780719.1"/>
</dbReference>
<dbReference type="KEGG" id="ncc:104953735"/>
<feature type="compositionally biased region" description="Acidic residues" evidence="1">
    <location>
        <begin position="294"/>
        <end position="313"/>
    </location>
</feature>
<protein>
    <submittedName>
        <fullName evidence="4">Kelch domain-containing protein 4-like</fullName>
    </submittedName>
</protein>
<feature type="transmembrane region" description="Helical" evidence="2">
    <location>
        <begin position="59"/>
        <end position="77"/>
    </location>
</feature>
<evidence type="ECO:0000313" key="4">
    <source>
        <dbReference type="RefSeq" id="XP_010779021.1"/>
    </source>
</evidence>
<feature type="region of interest" description="Disordered" evidence="1">
    <location>
        <begin position="288"/>
        <end position="342"/>
    </location>
</feature>
<accession>A0A6I9NWX7</accession>
<dbReference type="Gene3D" id="2.120.10.80">
    <property type="entry name" value="Kelch-type beta propeller"/>
    <property type="match status" value="1"/>
</dbReference>
<proteinExistence type="predicted"/>
<dbReference type="AlphaFoldDB" id="A0A6I9NWX7"/>
<gene>
    <name evidence="4" type="primary">LOC104953735</name>
</gene>
<dbReference type="GeneID" id="104953735"/>
<reference evidence="4" key="1">
    <citation type="submission" date="2025-08" db="UniProtKB">
        <authorList>
            <consortium name="RefSeq"/>
        </authorList>
    </citation>
    <scope>IDENTIFICATION</scope>
    <source>
        <tissue evidence="4">Muscle</tissue>
    </source>
</reference>
<dbReference type="InterPro" id="IPR052588">
    <property type="entry name" value="Kelch_domain_protein"/>
</dbReference>
<evidence type="ECO:0000256" key="1">
    <source>
        <dbReference type="SAM" id="MobiDB-lite"/>
    </source>
</evidence>
<dbReference type="InterPro" id="IPR015915">
    <property type="entry name" value="Kelch-typ_b-propeller"/>
</dbReference>
<dbReference type="PANTHER" id="PTHR46063">
    <property type="entry name" value="KELCH DOMAIN-CONTAINING PROTEIN"/>
    <property type="match status" value="1"/>
</dbReference>
<feature type="compositionally biased region" description="Acidic residues" evidence="1">
    <location>
        <begin position="323"/>
        <end position="342"/>
    </location>
</feature>
<dbReference type="Proteomes" id="UP000504611">
    <property type="component" value="Unplaced"/>
</dbReference>
<feature type="region of interest" description="Disordered" evidence="1">
    <location>
        <begin position="206"/>
        <end position="230"/>
    </location>
</feature>